<dbReference type="Proteomes" id="UP000193144">
    <property type="component" value="Unassembled WGS sequence"/>
</dbReference>
<dbReference type="InterPro" id="IPR011008">
    <property type="entry name" value="Dimeric_a/b-barrel"/>
</dbReference>
<dbReference type="EMBL" id="MCFA01000051">
    <property type="protein sequence ID" value="ORY12394.1"/>
    <property type="molecule type" value="Genomic_DNA"/>
</dbReference>
<evidence type="ECO:0000313" key="2">
    <source>
        <dbReference type="Proteomes" id="UP000193144"/>
    </source>
</evidence>
<organism evidence="1 2">
    <name type="scientific">Clohesyomyces aquaticus</name>
    <dbReference type="NCBI Taxonomy" id="1231657"/>
    <lineage>
        <taxon>Eukaryota</taxon>
        <taxon>Fungi</taxon>
        <taxon>Dikarya</taxon>
        <taxon>Ascomycota</taxon>
        <taxon>Pezizomycotina</taxon>
        <taxon>Dothideomycetes</taxon>
        <taxon>Pleosporomycetidae</taxon>
        <taxon>Pleosporales</taxon>
        <taxon>Lindgomycetaceae</taxon>
        <taxon>Clohesyomyces</taxon>
    </lineage>
</organism>
<gene>
    <name evidence="1" type="ORF">BCR34DRAFT_482668</name>
</gene>
<name>A0A1Y1ZQC0_9PLEO</name>
<comment type="caution">
    <text evidence="1">The sequence shown here is derived from an EMBL/GenBank/DDBJ whole genome shotgun (WGS) entry which is preliminary data.</text>
</comment>
<dbReference type="SUPFAM" id="SSF54909">
    <property type="entry name" value="Dimeric alpha+beta barrel"/>
    <property type="match status" value="1"/>
</dbReference>
<proteinExistence type="predicted"/>
<protein>
    <submittedName>
        <fullName evidence="1">Uncharacterized protein</fullName>
    </submittedName>
</protein>
<keyword evidence="2" id="KW-1185">Reference proteome</keyword>
<evidence type="ECO:0000313" key="1">
    <source>
        <dbReference type="EMBL" id="ORY12394.1"/>
    </source>
</evidence>
<dbReference type="Gene3D" id="3.30.70.100">
    <property type="match status" value="1"/>
</dbReference>
<accession>A0A1Y1ZQC0</accession>
<reference evidence="1 2" key="1">
    <citation type="submission" date="2016-07" db="EMBL/GenBank/DDBJ databases">
        <title>Pervasive Adenine N6-methylation of Active Genes in Fungi.</title>
        <authorList>
            <consortium name="DOE Joint Genome Institute"/>
            <person name="Mondo S.J."/>
            <person name="Dannebaum R.O."/>
            <person name="Kuo R.C."/>
            <person name="Labutti K."/>
            <person name="Haridas S."/>
            <person name="Kuo A."/>
            <person name="Salamov A."/>
            <person name="Ahrendt S.R."/>
            <person name="Lipzen A."/>
            <person name="Sullivan W."/>
            <person name="Andreopoulos W.B."/>
            <person name="Clum A."/>
            <person name="Lindquist E."/>
            <person name="Daum C."/>
            <person name="Ramamoorthy G.K."/>
            <person name="Gryganskyi A."/>
            <person name="Culley D."/>
            <person name="Magnuson J.K."/>
            <person name="James T.Y."/>
            <person name="O'Malley M.A."/>
            <person name="Stajich J.E."/>
            <person name="Spatafora J.W."/>
            <person name="Visel A."/>
            <person name="Grigoriev I.V."/>
        </authorList>
    </citation>
    <scope>NUCLEOTIDE SEQUENCE [LARGE SCALE GENOMIC DNA]</scope>
    <source>
        <strain evidence="1 2">CBS 115471</strain>
    </source>
</reference>
<dbReference type="AlphaFoldDB" id="A0A1Y1ZQC0"/>
<sequence length="248" mass="28559">MTRATRTSYQGPPLTGSGIIWTNSVPKAPLSEEVFSEWYESHHIPAIRNAKPGPAGCVAAWRFKSRDVARTRRYLALYFLPDLSFLQSPEFGRVRMHHELLPQGGPAQKFADFDTRFYRRVQVFESREPVEGIGKVVKCTAIQPAQGMEEEFDKWYTEEHLEQVSQMSGWRKTTRYELIFKVQSADDPNWDEAPKYLAIHEFEEGTEVKRIPKASWTEWTKRIVESAVAIDECTFDYLWSMADAGTGL</sequence>
<dbReference type="OrthoDB" id="2851338at2759"/>